<protein>
    <submittedName>
        <fullName evidence="1">Uncharacterized protein</fullName>
    </submittedName>
</protein>
<sequence length="168" mass="20060">MPKYYRFRPTSPTRRIKRNKEKDKDTELFRNETDFERNWLDLTLACPATPSWYLRRIAWRESHPPLMGLPRQLATGLRAELQINNRPILVFKMPPTLRTQDMLPIRIMETDSWLLANTCRLRHWICSTFKINNAYITGRTKKVCMDSVKEDMREKRVNSNMTVDDESI</sequence>
<organism evidence="1 2">
    <name type="scientific">Papilio machaon</name>
    <name type="common">Old World swallowtail butterfly</name>
    <dbReference type="NCBI Taxonomy" id="76193"/>
    <lineage>
        <taxon>Eukaryota</taxon>
        <taxon>Metazoa</taxon>
        <taxon>Ecdysozoa</taxon>
        <taxon>Arthropoda</taxon>
        <taxon>Hexapoda</taxon>
        <taxon>Insecta</taxon>
        <taxon>Pterygota</taxon>
        <taxon>Neoptera</taxon>
        <taxon>Endopterygota</taxon>
        <taxon>Lepidoptera</taxon>
        <taxon>Glossata</taxon>
        <taxon>Ditrysia</taxon>
        <taxon>Papilionoidea</taxon>
        <taxon>Papilionidae</taxon>
        <taxon>Papilioninae</taxon>
        <taxon>Papilio</taxon>
    </lineage>
</organism>
<accession>A0A0N1IF96</accession>
<name>A0A0N1IF96_PAPMA</name>
<keyword evidence="2" id="KW-1185">Reference proteome</keyword>
<evidence type="ECO:0000313" key="1">
    <source>
        <dbReference type="EMBL" id="KPJ15596.1"/>
    </source>
</evidence>
<evidence type="ECO:0000313" key="2">
    <source>
        <dbReference type="Proteomes" id="UP000053240"/>
    </source>
</evidence>
<proteinExistence type="predicted"/>
<dbReference type="EMBL" id="KQ460366">
    <property type="protein sequence ID" value="KPJ15596.1"/>
    <property type="molecule type" value="Genomic_DNA"/>
</dbReference>
<dbReference type="AlphaFoldDB" id="A0A0N1IF96"/>
<reference evidence="1 2" key="1">
    <citation type="journal article" date="2015" name="Nat. Commun.">
        <title>Outbred genome sequencing and CRISPR/Cas9 gene editing in butterflies.</title>
        <authorList>
            <person name="Li X."/>
            <person name="Fan D."/>
            <person name="Zhang W."/>
            <person name="Liu G."/>
            <person name="Zhang L."/>
            <person name="Zhao L."/>
            <person name="Fang X."/>
            <person name="Chen L."/>
            <person name="Dong Y."/>
            <person name="Chen Y."/>
            <person name="Ding Y."/>
            <person name="Zhao R."/>
            <person name="Feng M."/>
            <person name="Zhu Y."/>
            <person name="Feng Y."/>
            <person name="Jiang X."/>
            <person name="Zhu D."/>
            <person name="Xiang H."/>
            <person name="Feng X."/>
            <person name="Li S."/>
            <person name="Wang J."/>
            <person name="Zhang G."/>
            <person name="Kronforst M.R."/>
            <person name="Wang W."/>
        </authorList>
    </citation>
    <scope>NUCLEOTIDE SEQUENCE [LARGE SCALE GENOMIC DNA]</scope>
    <source>
        <strain evidence="1">Ya'a_city_454_Pm</strain>
        <tissue evidence="1">Whole body</tissue>
    </source>
</reference>
<dbReference type="InParanoid" id="A0A0N1IF96"/>
<gene>
    <name evidence="1" type="ORF">RR48_04813</name>
</gene>
<dbReference type="Proteomes" id="UP000053240">
    <property type="component" value="Unassembled WGS sequence"/>
</dbReference>